<dbReference type="Gene3D" id="3.30.160.100">
    <property type="entry name" value="Ribosome hibernation promotion factor-like"/>
    <property type="match status" value="1"/>
</dbReference>
<comment type="caution">
    <text evidence="2">The sequence shown here is derived from an EMBL/GenBank/DDBJ whole genome shotgun (WGS) entry which is preliminary data.</text>
</comment>
<dbReference type="SUPFAM" id="SSF69754">
    <property type="entry name" value="Ribosome binding protein Y (YfiA homologue)"/>
    <property type="match status" value="1"/>
</dbReference>
<dbReference type="InterPro" id="IPR036567">
    <property type="entry name" value="RHF-like"/>
</dbReference>
<dbReference type="Proteomes" id="UP000178099">
    <property type="component" value="Unassembled WGS sequence"/>
</dbReference>
<evidence type="ECO:0000256" key="1">
    <source>
        <dbReference type="SAM" id="MobiDB-lite"/>
    </source>
</evidence>
<evidence type="ECO:0000313" key="3">
    <source>
        <dbReference type="Proteomes" id="UP000178099"/>
    </source>
</evidence>
<dbReference type="AlphaFoldDB" id="A0A1G2DDK6"/>
<reference evidence="2 3" key="1">
    <citation type="journal article" date="2016" name="Nat. Commun.">
        <title>Thousands of microbial genomes shed light on interconnected biogeochemical processes in an aquifer system.</title>
        <authorList>
            <person name="Anantharaman K."/>
            <person name="Brown C.T."/>
            <person name="Hug L.A."/>
            <person name="Sharon I."/>
            <person name="Castelle C.J."/>
            <person name="Probst A.J."/>
            <person name="Thomas B.C."/>
            <person name="Singh A."/>
            <person name="Wilkins M.J."/>
            <person name="Karaoz U."/>
            <person name="Brodie E.L."/>
            <person name="Williams K.H."/>
            <person name="Hubbard S.S."/>
            <person name="Banfield J.F."/>
        </authorList>
    </citation>
    <scope>NUCLEOTIDE SEQUENCE [LARGE SCALE GENOMIC DNA]</scope>
</reference>
<protein>
    <submittedName>
        <fullName evidence="2">Ribosomal subunit interface protein</fullName>
    </submittedName>
</protein>
<accession>A0A1G2DDK6</accession>
<feature type="region of interest" description="Disordered" evidence="1">
    <location>
        <begin position="93"/>
        <end position="130"/>
    </location>
</feature>
<sequence>MPMRSTPPYTTKVTFTGIPHSAEIEEYTTKKLAFLEKFLAHFREETGELLFEVEVGKTTAHHKEGDVYRAEINFSAGGVRLRAVGTKDDLHSALDDAKDEMQRELVNHKEKHTGAEKKEGRKMKSTREVS</sequence>
<name>A0A1G2DDK6_9BACT</name>
<dbReference type="InterPro" id="IPR003489">
    <property type="entry name" value="RHF/RaiA"/>
</dbReference>
<organism evidence="2 3">
    <name type="scientific">Candidatus Lloydbacteria bacterium RIFCSPHIGHO2_02_FULL_51_22</name>
    <dbReference type="NCBI Taxonomy" id="1798663"/>
    <lineage>
        <taxon>Bacteria</taxon>
        <taxon>Candidatus Lloydiibacteriota</taxon>
    </lineage>
</organism>
<dbReference type="NCBIfam" id="TIGR00741">
    <property type="entry name" value="yfiA"/>
    <property type="match status" value="1"/>
</dbReference>
<dbReference type="EMBL" id="MHLN01000017">
    <property type="protein sequence ID" value="OGZ11666.1"/>
    <property type="molecule type" value="Genomic_DNA"/>
</dbReference>
<gene>
    <name evidence="2" type="ORF">A3D67_00545</name>
</gene>
<evidence type="ECO:0000313" key="2">
    <source>
        <dbReference type="EMBL" id="OGZ11666.1"/>
    </source>
</evidence>
<dbReference type="Pfam" id="PF02482">
    <property type="entry name" value="Ribosomal_S30AE"/>
    <property type="match status" value="1"/>
</dbReference>
<proteinExistence type="predicted"/>
<feature type="compositionally biased region" description="Basic and acidic residues" evidence="1">
    <location>
        <begin position="93"/>
        <end position="119"/>
    </location>
</feature>